<evidence type="ECO:0000313" key="3">
    <source>
        <dbReference type="Proteomes" id="UP001521137"/>
    </source>
</evidence>
<sequence length="294" mass="33801">MLNRDLAEHHKPVSDIFSKITGAKDYEPFTLNKEQIEHFHEFGYLTNVKIFEPEQVEVLRKELTEIADPAHPKHDLFYEFHNNQSTDPETVLFHSLGHWRMTQGFHDALWNPAFAKPASQLLGDKAIRFWHDQLFCKPAGHGGVVAWHQDYSYWIRTVPMQHLTCWIGLDDATTENGCLNYIPGSHKWGLLKRLELGGEMEAIFEQLTEPQQAQIKPVPMELKKGHACFHHPLMLHGSFANKSQRSRRALVLNVFADGTTSDTDEVMLRGTDIKVTKGEKMQGKYFPLLYDPSI</sequence>
<evidence type="ECO:0000256" key="1">
    <source>
        <dbReference type="ARBA" id="ARBA00001954"/>
    </source>
</evidence>
<dbReference type="Pfam" id="PF05721">
    <property type="entry name" value="PhyH"/>
    <property type="match status" value="1"/>
</dbReference>
<accession>A0ABS9D731</accession>
<dbReference type="Proteomes" id="UP001521137">
    <property type="component" value="Unassembled WGS sequence"/>
</dbReference>
<dbReference type="InterPro" id="IPR008775">
    <property type="entry name" value="Phytyl_CoA_dOase-like"/>
</dbReference>
<comment type="cofactor">
    <cofactor evidence="1">
        <name>Fe(2+)</name>
        <dbReference type="ChEBI" id="CHEBI:29033"/>
    </cofactor>
</comment>
<dbReference type="EMBL" id="JAKGAS010000003">
    <property type="protein sequence ID" value="MCF2947827.1"/>
    <property type="molecule type" value="Genomic_DNA"/>
</dbReference>
<keyword evidence="2" id="KW-0560">Oxidoreductase</keyword>
<reference evidence="2 3" key="1">
    <citation type="submission" date="2022-01" db="EMBL/GenBank/DDBJ databases">
        <title>Paraglaciecola sp. G1-23.</title>
        <authorList>
            <person name="Jin M.S."/>
            <person name="Han D.M."/>
            <person name="Kim H.M."/>
            <person name="Jeon C.O."/>
        </authorList>
    </citation>
    <scope>NUCLEOTIDE SEQUENCE [LARGE SCALE GENOMIC DNA]</scope>
    <source>
        <strain evidence="2 3">G1-23</strain>
    </source>
</reference>
<evidence type="ECO:0000313" key="2">
    <source>
        <dbReference type="EMBL" id="MCF2947827.1"/>
    </source>
</evidence>
<proteinExistence type="predicted"/>
<gene>
    <name evidence="2" type="ORF">L0668_06900</name>
</gene>
<organism evidence="2 3">
    <name type="scientific">Paraglaciecola algarum</name>
    <dbReference type="NCBI Taxonomy" id="3050085"/>
    <lineage>
        <taxon>Bacteria</taxon>
        <taxon>Pseudomonadati</taxon>
        <taxon>Pseudomonadota</taxon>
        <taxon>Gammaproteobacteria</taxon>
        <taxon>Alteromonadales</taxon>
        <taxon>Alteromonadaceae</taxon>
        <taxon>Paraglaciecola</taxon>
    </lineage>
</organism>
<keyword evidence="3" id="KW-1185">Reference proteome</keyword>
<dbReference type="PANTHER" id="PTHR20883">
    <property type="entry name" value="PHYTANOYL-COA DIOXYGENASE DOMAIN CONTAINING 1"/>
    <property type="match status" value="1"/>
</dbReference>
<comment type="caution">
    <text evidence="2">The sequence shown here is derived from an EMBL/GenBank/DDBJ whole genome shotgun (WGS) entry which is preliminary data.</text>
</comment>
<dbReference type="RefSeq" id="WP_235311360.1">
    <property type="nucleotide sequence ID" value="NZ_JAKGAS010000003.1"/>
</dbReference>
<dbReference type="PANTHER" id="PTHR20883:SF48">
    <property type="entry name" value="ECTOINE DIOXYGENASE"/>
    <property type="match status" value="1"/>
</dbReference>
<name>A0ABS9D731_9ALTE</name>
<dbReference type="GO" id="GO:0051213">
    <property type="term" value="F:dioxygenase activity"/>
    <property type="evidence" value="ECO:0007669"/>
    <property type="project" value="UniProtKB-KW"/>
</dbReference>
<dbReference type="SUPFAM" id="SSF51197">
    <property type="entry name" value="Clavaminate synthase-like"/>
    <property type="match status" value="1"/>
</dbReference>
<keyword evidence="2" id="KW-0223">Dioxygenase</keyword>
<protein>
    <submittedName>
        <fullName evidence="2">Phytanoyl-CoA dioxygenase family protein</fullName>
    </submittedName>
</protein>
<dbReference type="Gene3D" id="2.60.120.620">
    <property type="entry name" value="q2cbj1_9rhob like domain"/>
    <property type="match status" value="1"/>
</dbReference>